<gene>
    <name evidence="2" type="ORF">R8Z58_05510</name>
</gene>
<evidence type="ECO:0008006" key="4">
    <source>
        <dbReference type="Google" id="ProtNLM"/>
    </source>
</evidence>
<proteinExistence type="predicted"/>
<organism evidence="2 3">
    <name type="scientific">Microbacterium arthrosphaerae</name>
    <dbReference type="NCBI Taxonomy" id="792652"/>
    <lineage>
        <taxon>Bacteria</taxon>
        <taxon>Bacillati</taxon>
        <taxon>Actinomycetota</taxon>
        <taxon>Actinomycetes</taxon>
        <taxon>Micrococcales</taxon>
        <taxon>Microbacteriaceae</taxon>
        <taxon>Microbacterium</taxon>
    </lineage>
</organism>
<sequence length="179" mass="18821">MAVHSSDPGDEAGLGLIELLVAMLVAAIVVIAAASILVNSWLTQEDVTSTTQATTRGQVMGSAMERALRNAKDIQVLPTDANGTELRVWTTLGGTQTCQGFQLTTGTATIATSNGMLPAVGNWAEWQTGIVDHDGEPFFVKSGDTVRYAFDIQTESAPAPFSGEATMRSTATGEISPCW</sequence>
<dbReference type="RefSeq" id="WP_318352779.1">
    <property type="nucleotide sequence ID" value="NZ_JAWQEV010000002.1"/>
</dbReference>
<evidence type="ECO:0000313" key="2">
    <source>
        <dbReference type="EMBL" id="MDW4572234.1"/>
    </source>
</evidence>
<reference evidence="2 3" key="1">
    <citation type="submission" date="2023-11" db="EMBL/GenBank/DDBJ databases">
        <title>Draft genome sequence of Microbacterium arthrosphaerae JCM 30492.</title>
        <authorList>
            <person name="Zhang G."/>
            <person name="Ding Y."/>
        </authorList>
    </citation>
    <scope>NUCLEOTIDE SEQUENCE [LARGE SCALE GENOMIC DNA]</scope>
    <source>
        <strain evidence="2 3">JCM 30492</strain>
    </source>
</reference>
<evidence type="ECO:0000256" key="1">
    <source>
        <dbReference type="SAM" id="Phobius"/>
    </source>
</evidence>
<feature type="transmembrane region" description="Helical" evidence="1">
    <location>
        <begin position="20"/>
        <end position="42"/>
    </location>
</feature>
<accession>A0ABU4H0L4</accession>
<keyword evidence="1" id="KW-0812">Transmembrane</keyword>
<keyword evidence="1" id="KW-0472">Membrane</keyword>
<protein>
    <recommendedName>
        <fullName evidence="4">Prepilin-type N-terminal cleavage/methylation domain-containing protein</fullName>
    </recommendedName>
</protein>
<evidence type="ECO:0000313" key="3">
    <source>
        <dbReference type="Proteomes" id="UP001283109"/>
    </source>
</evidence>
<dbReference type="Proteomes" id="UP001283109">
    <property type="component" value="Unassembled WGS sequence"/>
</dbReference>
<dbReference type="EMBL" id="JAWQEV010000002">
    <property type="protein sequence ID" value="MDW4572234.1"/>
    <property type="molecule type" value="Genomic_DNA"/>
</dbReference>
<name>A0ABU4H0L4_9MICO</name>
<keyword evidence="1" id="KW-1133">Transmembrane helix</keyword>
<keyword evidence="3" id="KW-1185">Reference proteome</keyword>
<comment type="caution">
    <text evidence="2">The sequence shown here is derived from an EMBL/GenBank/DDBJ whole genome shotgun (WGS) entry which is preliminary data.</text>
</comment>